<evidence type="ECO:0000313" key="2">
    <source>
        <dbReference type="Proteomes" id="UP000708208"/>
    </source>
</evidence>
<protein>
    <submittedName>
        <fullName evidence="1">Uncharacterized protein</fullName>
    </submittedName>
</protein>
<evidence type="ECO:0000313" key="1">
    <source>
        <dbReference type="EMBL" id="CAG7663045.1"/>
    </source>
</evidence>
<organism evidence="1 2">
    <name type="scientific">Allacma fusca</name>
    <dbReference type="NCBI Taxonomy" id="39272"/>
    <lineage>
        <taxon>Eukaryota</taxon>
        <taxon>Metazoa</taxon>
        <taxon>Ecdysozoa</taxon>
        <taxon>Arthropoda</taxon>
        <taxon>Hexapoda</taxon>
        <taxon>Collembola</taxon>
        <taxon>Symphypleona</taxon>
        <taxon>Sminthuridae</taxon>
        <taxon>Allacma</taxon>
    </lineage>
</organism>
<proteinExistence type="predicted"/>
<comment type="caution">
    <text evidence="1">The sequence shown here is derived from an EMBL/GenBank/DDBJ whole genome shotgun (WGS) entry which is preliminary data.</text>
</comment>
<dbReference type="EMBL" id="CAJVCH010008298">
    <property type="protein sequence ID" value="CAG7663045.1"/>
    <property type="molecule type" value="Genomic_DNA"/>
</dbReference>
<sequence length="10" mass="1222">YKTIRCHSSK</sequence>
<name>A0A8J2J423_9HEXA</name>
<accession>A0A8J2J423</accession>
<dbReference type="Proteomes" id="UP000708208">
    <property type="component" value="Unassembled WGS sequence"/>
</dbReference>
<reference evidence="1" key="1">
    <citation type="submission" date="2021-06" db="EMBL/GenBank/DDBJ databases">
        <authorList>
            <person name="Hodson N. C."/>
            <person name="Mongue J. A."/>
            <person name="Jaron S. K."/>
        </authorList>
    </citation>
    <scope>NUCLEOTIDE SEQUENCE</scope>
</reference>
<keyword evidence="2" id="KW-1185">Reference proteome</keyword>
<gene>
    <name evidence="1" type="ORF">AFUS01_LOCUS1481</name>
</gene>
<feature type="non-terminal residue" evidence="1">
    <location>
        <position position="1"/>
    </location>
</feature>